<feature type="transmembrane region" description="Helical" evidence="2">
    <location>
        <begin position="345"/>
        <end position="363"/>
    </location>
</feature>
<dbReference type="SUPFAM" id="SSF103473">
    <property type="entry name" value="MFS general substrate transporter"/>
    <property type="match status" value="1"/>
</dbReference>
<dbReference type="VEuPathDB" id="MicrosporidiaDB:G9O61_00g002310"/>
<organism evidence="3 4">
    <name type="scientific">Vairimorpha ceranae</name>
    <dbReference type="NCBI Taxonomy" id="40302"/>
    <lineage>
        <taxon>Eukaryota</taxon>
        <taxon>Fungi</taxon>
        <taxon>Fungi incertae sedis</taxon>
        <taxon>Microsporidia</taxon>
        <taxon>Nosematidae</taxon>
        <taxon>Vairimorpha</taxon>
    </lineage>
</organism>
<evidence type="ECO:0000256" key="2">
    <source>
        <dbReference type="SAM" id="Phobius"/>
    </source>
</evidence>
<dbReference type="VEuPathDB" id="MicrosporidiaDB:NCER_100098"/>
<dbReference type="VEuPathDB" id="MicrosporidiaDB:AAJ76_1000130554"/>
<gene>
    <name evidence="3" type="ORF">AAJ76_1000130554</name>
</gene>
<keyword evidence="2" id="KW-0812">Transmembrane</keyword>
<evidence type="ECO:0000313" key="3">
    <source>
        <dbReference type="EMBL" id="KKO76686.1"/>
    </source>
</evidence>
<feature type="transmembrane region" description="Helical" evidence="2">
    <location>
        <begin position="321"/>
        <end position="339"/>
    </location>
</feature>
<feature type="transmembrane region" description="Helical" evidence="2">
    <location>
        <begin position="41"/>
        <end position="63"/>
    </location>
</feature>
<dbReference type="OMA" id="CFRIYID"/>
<dbReference type="Proteomes" id="UP000034350">
    <property type="component" value="Unassembled WGS sequence"/>
</dbReference>
<feature type="transmembrane region" description="Helical" evidence="2">
    <location>
        <begin position="408"/>
        <end position="426"/>
    </location>
</feature>
<dbReference type="RefSeq" id="XP_024332428.1">
    <property type="nucleotide sequence ID" value="XM_024473574.1"/>
</dbReference>
<dbReference type="InterPro" id="IPR036259">
    <property type="entry name" value="MFS_trans_sf"/>
</dbReference>
<comment type="similarity">
    <text evidence="1">Belongs to the reduced folate carrier (RFC) transporter (TC 2.A.48) family.</text>
</comment>
<reference evidence="3 4" key="1">
    <citation type="journal article" date="2015" name="Environ. Microbiol.">
        <title>Genome analyses suggest the presence of polyploidy and recent human-driven expansions in eight global populations of the honeybee pathogen Nosema ceranae.</title>
        <authorList>
            <person name="Pelin A."/>
            <person name="Selman M."/>
            <person name="Aris-Brosou S."/>
            <person name="Farinelli L."/>
            <person name="Corradi N."/>
        </authorList>
    </citation>
    <scope>NUCLEOTIDE SEQUENCE [LARGE SCALE GENOMIC DNA]</scope>
    <source>
        <strain evidence="3 4">PA08 1199</strain>
    </source>
</reference>
<feature type="transmembrane region" description="Helical" evidence="2">
    <location>
        <begin position="246"/>
        <end position="270"/>
    </location>
</feature>
<feature type="transmembrane region" description="Helical" evidence="2">
    <location>
        <begin position="375"/>
        <end position="396"/>
    </location>
</feature>
<evidence type="ECO:0000256" key="1">
    <source>
        <dbReference type="ARBA" id="ARBA00005773"/>
    </source>
</evidence>
<sequence length="427" mass="49232">MSVVPIYLFYLLKSFTPFSPFLVPFLIDVKKFKNKEIYNTLNAYFFISSLFVSLFVFLIVRFFGNSLSLFIDTFIEIIACFLLYIMDERNFIIGKLVSTLHGSSTALNSVLKSVIVSNVGSDKNERKLVMNNITIVKCVSSVFSAWIGQDIVIRTGKHDLNQIISCITLISSLLMTFCINQNKTQQTNKLSIYKEILDNCALFFDFEILSHCFLSITANILVICLAFFSANVFIERRKCGRNRFIKYIFCIMAPLRYISYIIIKICSLFVKQIKENQENEIGDKKEIVIHGYIDGISKISSAIICYYMGKIKIEDNFRYPLSLGITILTIASLFCLYIVNSLSLSYLFFTISFSLSTSVKIILYASFNSHKYKNFIFSLNMFISSLIHVLLSYISIYRKSNVRARFKYYFFVSVSLSCLSLVFFQFK</sequence>
<dbReference type="GO" id="GO:0090482">
    <property type="term" value="F:vitamin transmembrane transporter activity"/>
    <property type="evidence" value="ECO:0007669"/>
    <property type="project" value="InterPro"/>
</dbReference>
<protein>
    <submittedName>
        <fullName evidence="3">Folate transporter</fullName>
    </submittedName>
</protein>
<dbReference type="InterPro" id="IPR002666">
    <property type="entry name" value="Folate_carrier"/>
</dbReference>
<dbReference type="PANTHER" id="PTHR10686">
    <property type="entry name" value="FOLATE TRANSPORTER"/>
    <property type="match status" value="1"/>
</dbReference>
<proteinExistence type="inferred from homology"/>
<dbReference type="EMBL" id="JPQZ01000001">
    <property type="protein sequence ID" value="KKO76686.1"/>
    <property type="molecule type" value="Genomic_DNA"/>
</dbReference>
<dbReference type="GO" id="GO:0005886">
    <property type="term" value="C:plasma membrane"/>
    <property type="evidence" value="ECO:0007669"/>
    <property type="project" value="TreeGrafter"/>
</dbReference>
<dbReference type="GeneID" id="36318468"/>
<dbReference type="PANTHER" id="PTHR10686:SF18">
    <property type="entry name" value="IP11787P-RELATED"/>
    <property type="match status" value="1"/>
</dbReference>
<keyword evidence="4" id="KW-1185">Reference proteome</keyword>
<feature type="transmembrane region" description="Helical" evidence="2">
    <location>
        <begin position="208"/>
        <end position="234"/>
    </location>
</feature>
<dbReference type="OrthoDB" id="2191737at2759"/>
<keyword evidence="2" id="KW-0472">Membrane</keyword>
<comment type="caution">
    <text evidence="3">The sequence shown here is derived from an EMBL/GenBank/DDBJ whole genome shotgun (WGS) entry which is preliminary data.</text>
</comment>
<feature type="transmembrane region" description="Helical" evidence="2">
    <location>
        <begin position="6"/>
        <end position="29"/>
    </location>
</feature>
<name>A0A0F9WHA0_9MICR</name>
<keyword evidence="2" id="KW-1133">Transmembrane helix</keyword>
<evidence type="ECO:0000313" key="4">
    <source>
        <dbReference type="Proteomes" id="UP000034350"/>
    </source>
</evidence>
<feature type="transmembrane region" description="Helical" evidence="2">
    <location>
        <begin position="163"/>
        <end position="182"/>
    </location>
</feature>
<accession>A0A0F9WHA0</accession>
<feature type="transmembrane region" description="Helical" evidence="2">
    <location>
        <begin position="69"/>
        <end position="86"/>
    </location>
</feature>
<dbReference type="AlphaFoldDB" id="A0A0F9WHA0"/>